<gene>
    <name evidence="2" type="ORF">V3391_14480</name>
</gene>
<keyword evidence="1" id="KW-0732">Signal</keyword>
<feature type="chain" id="PRO_5045215378" description="Secreted protein" evidence="1">
    <location>
        <begin position="28"/>
        <end position="166"/>
    </location>
</feature>
<evidence type="ECO:0000313" key="2">
    <source>
        <dbReference type="EMBL" id="MEF3083417.1"/>
    </source>
</evidence>
<reference evidence="2 3" key="1">
    <citation type="submission" date="2024-01" db="EMBL/GenBank/DDBJ databases">
        <title>Novel species of the genus Luteimonas isolated from rivers.</title>
        <authorList>
            <person name="Lu H."/>
        </authorList>
    </citation>
    <scope>NUCLEOTIDE SEQUENCE [LARGE SCALE GENOMIC DNA]</scope>
    <source>
        <strain evidence="2 3">SMYT11W</strain>
    </source>
</reference>
<name>A0ABU7WHG2_9GAMM</name>
<comment type="caution">
    <text evidence="2">The sequence shown here is derived from an EMBL/GenBank/DDBJ whole genome shotgun (WGS) entry which is preliminary data.</text>
</comment>
<dbReference type="PROSITE" id="PS51257">
    <property type="entry name" value="PROKAR_LIPOPROTEIN"/>
    <property type="match status" value="1"/>
</dbReference>
<protein>
    <recommendedName>
        <fullName evidence="4">Secreted protein</fullName>
    </recommendedName>
</protein>
<feature type="signal peptide" evidence="1">
    <location>
        <begin position="1"/>
        <end position="27"/>
    </location>
</feature>
<keyword evidence="3" id="KW-1185">Reference proteome</keyword>
<proteinExistence type="predicted"/>
<evidence type="ECO:0000256" key="1">
    <source>
        <dbReference type="SAM" id="SignalP"/>
    </source>
</evidence>
<evidence type="ECO:0008006" key="4">
    <source>
        <dbReference type="Google" id="ProtNLM"/>
    </source>
</evidence>
<evidence type="ECO:0000313" key="3">
    <source>
        <dbReference type="Proteomes" id="UP001358324"/>
    </source>
</evidence>
<dbReference type="EMBL" id="JAZHBM010000003">
    <property type="protein sequence ID" value="MEF3083417.1"/>
    <property type="molecule type" value="Genomic_DNA"/>
</dbReference>
<sequence length="166" mass="17360">MHRPNRTARVVAFALIALLTACGNVDAPVAPSTAATVDAPLSSEANVEAVVADLHAGMGYADFRERVLAHGWTPRASATCRADMVGDDAAAVCARNPQLIACRICDALPELQSCSGDARCLVRFGHAGSAQDLEARAYGEVDAWRDAGDDAGLQITAWDFVPAPTP</sequence>
<accession>A0ABU7WHG2</accession>
<organism evidence="2 3">
    <name type="scientific">Luteimonas flava</name>
    <dbReference type="NCBI Taxonomy" id="3115822"/>
    <lineage>
        <taxon>Bacteria</taxon>
        <taxon>Pseudomonadati</taxon>
        <taxon>Pseudomonadota</taxon>
        <taxon>Gammaproteobacteria</taxon>
        <taxon>Lysobacterales</taxon>
        <taxon>Lysobacteraceae</taxon>
        <taxon>Luteimonas</taxon>
    </lineage>
</organism>
<dbReference type="RefSeq" id="WP_332079151.1">
    <property type="nucleotide sequence ID" value="NZ_JAZHBM010000003.1"/>
</dbReference>
<dbReference type="Proteomes" id="UP001358324">
    <property type="component" value="Unassembled WGS sequence"/>
</dbReference>